<reference evidence="9" key="2">
    <citation type="journal article" date="2023" name="IMA Fungus">
        <title>Comparative genomic study of the Penicillium genus elucidates a diverse pangenome and 15 lateral gene transfer events.</title>
        <authorList>
            <person name="Petersen C."/>
            <person name="Sorensen T."/>
            <person name="Nielsen M.R."/>
            <person name="Sondergaard T.E."/>
            <person name="Sorensen J.L."/>
            <person name="Fitzpatrick D.A."/>
            <person name="Frisvad J.C."/>
            <person name="Nielsen K.L."/>
        </authorList>
    </citation>
    <scope>NUCLEOTIDE SEQUENCE</scope>
    <source>
        <strain evidence="9">IBT 21472</strain>
    </source>
</reference>
<evidence type="ECO:0000259" key="6">
    <source>
        <dbReference type="Pfam" id="PF00394"/>
    </source>
</evidence>
<dbReference type="CDD" id="cd13873">
    <property type="entry name" value="CuRO_2_AAO_like_2"/>
    <property type="match status" value="1"/>
</dbReference>
<dbReference type="CDD" id="cd13895">
    <property type="entry name" value="CuRO_3_AAO_like_2"/>
    <property type="match status" value="1"/>
</dbReference>
<dbReference type="AlphaFoldDB" id="A0A9W9PXZ7"/>
<dbReference type="InterPro" id="IPR033138">
    <property type="entry name" value="Cu_oxidase_CS"/>
</dbReference>
<accession>A0A9W9PXZ7</accession>
<evidence type="ECO:0000256" key="1">
    <source>
        <dbReference type="ARBA" id="ARBA00010609"/>
    </source>
</evidence>
<comment type="caution">
    <text evidence="9">The sequence shown here is derived from an EMBL/GenBank/DDBJ whole genome shotgun (WGS) entry which is preliminary data.</text>
</comment>
<reference evidence="9" key="1">
    <citation type="submission" date="2022-12" db="EMBL/GenBank/DDBJ databases">
        <authorList>
            <person name="Petersen C."/>
        </authorList>
    </citation>
    <scope>NUCLEOTIDE SEQUENCE</scope>
    <source>
        <strain evidence="9">IBT 21472</strain>
    </source>
</reference>
<feature type="domain" description="Plastocyanin-like" evidence="8">
    <location>
        <begin position="51"/>
        <end position="166"/>
    </location>
</feature>
<dbReference type="InterPro" id="IPR017762">
    <property type="entry name" value="Multicopper_oxidase_fun"/>
</dbReference>
<dbReference type="Proteomes" id="UP001147746">
    <property type="component" value="Unassembled WGS sequence"/>
</dbReference>
<feature type="signal peptide" evidence="5">
    <location>
        <begin position="1"/>
        <end position="30"/>
    </location>
</feature>
<name>A0A9W9PXZ7_9EURO</name>
<feature type="domain" description="Plastocyanin-like" evidence="6">
    <location>
        <begin position="179"/>
        <end position="349"/>
    </location>
</feature>
<dbReference type="InterPro" id="IPR011706">
    <property type="entry name" value="Cu-oxidase_C"/>
</dbReference>
<proteinExistence type="inferred from homology"/>
<dbReference type="Pfam" id="PF07732">
    <property type="entry name" value="Cu-oxidase_3"/>
    <property type="match status" value="1"/>
</dbReference>
<dbReference type="GO" id="GO:0005507">
    <property type="term" value="F:copper ion binding"/>
    <property type="evidence" value="ECO:0007669"/>
    <property type="project" value="InterPro"/>
</dbReference>
<dbReference type="InterPro" id="IPR045087">
    <property type="entry name" value="Cu-oxidase_fam"/>
</dbReference>
<protein>
    <submittedName>
        <fullName evidence="9">Multi-copper oxidase</fullName>
    </submittedName>
</protein>
<feature type="chain" id="PRO_5040942122" evidence="5">
    <location>
        <begin position="31"/>
        <end position="631"/>
    </location>
</feature>
<dbReference type="InterPro" id="IPR008972">
    <property type="entry name" value="Cupredoxin"/>
</dbReference>
<dbReference type="PANTHER" id="PTHR11709">
    <property type="entry name" value="MULTI-COPPER OXIDASE"/>
    <property type="match status" value="1"/>
</dbReference>
<evidence type="ECO:0000256" key="5">
    <source>
        <dbReference type="SAM" id="SignalP"/>
    </source>
</evidence>
<evidence type="ECO:0000259" key="7">
    <source>
        <dbReference type="Pfam" id="PF07731"/>
    </source>
</evidence>
<gene>
    <name evidence="9" type="ORF">N7476_004636</name>
</gene>
<dbReference type="EMBL" id="JAPZBO010000004">
    <property type="protein sequence ID" value="KAJ5318216.1"/>
    <property type="molecule type" value="Genomic_DNA"/>
</dbReference>
<dbReference type="InterPro" id="IPR002355">
    <property type="entry name" value="Cu_oxidase_Cu_BS"/>
</dbReference>
<keyword evidence="10" id="KW-1185">Reference proteome</keyword>
<dbReference type="Pfam" id="PF00394">
    <property type="entry name" value="Cu-oxidase"/>
    <property type="match status" value="1"/>
</dbReference>
<evidence type="ECO:0000313" key="9">
    <source>
        <dbReference type="EMBL" id="KAJ5318216.1"/>
    </source>
</evidence>
<dbReference type="Gene3D" id="2.60.40.420">
    <property type="entry name" value="Cupredoxins - blue copper proteins"/>
    <property type="match status" value="3"/>
</dbReference>
<keyword evidence="3" id="KW-0560">Oxidoreductase</keyword>
<evidence type="ECO:0000256" key="4">
    <source>
        <dbReference type="ARBA" id="ARBA00023008"/>
    </source>
</evidence>
<keyword evidence="5" id="KW-0732">Signal</keyword>
<evidence type="ECO:0000259" key="8">
    <source>
        <dbReference type="Pfam" id="PF07732"/>
    </source>
</evidence>
<dbReference type="NCBIfam" id="TIGR03390">
    <property type="entry name" value="ascorbOXfungal"/>
    <property type="match status" value="1"/>
</dbReference>
<dbReference type="InterPro" id="IPR011707">
    <property type="entry name" value="Cu-oxidase-like_N"/>
</dbReference>
<keyword evidence="4" id="KW-0186">Copper</keyword>
<dbReference type="PANTHER" id="PTHR11709:SF394">
    <property type="entry name" value="FI03373P-RELATED"/>
    <property type="match status" value="1"/>
</dbReference>
<dbReference type="InterPro" id="IPR001117">
    <property type="entry name" value="Cu-oxidase_2nd"/>
</dbReference>
<evidence type="ECO:0000313" key="10">
    <source>
        <dbReference type="Proteomes" id="UP001147746"/>
    </source>
</evidence>
<dbReference type="PROSITE" id="PS00080">
    <property type="entry name" value="MULTICOPPER_OXIDASE2"/>
    <property type="match status" value="1"/>
</dbReference>
<dbReference type="Pfam" id="PF07731">
    <property type="entry name" value="Cu-oxidase_2"/>
    <property type="match status" value="1"/>
</dbReference>
<feature type="domain" description="Plastocyanin-like" evidence="7">
    <location>
        <begin position="450"/>
        <end position="591"/>
    </location>
</feature>
<dbReference type="InterPro" id="IPR035666">
    <property type="entry name" value="MCO_CuRO_3"/>
</dbReference>
<evidence type="ECO:0000256" key="2">
    <source>
        <dbReference type="ARBA" id="ARBA00022723"/>
    </source>
</evidence>
<keyword evidence="2" id="KW-0479">Metal-binding</keyword>
<dbReference type="GO" id="GO:0016491">
    <property type="term" value="F:oxidoreductase activity"/>
    <property type="evidence" value="ECO:0007669"/>
    <property type="project" value="UniProtKB-KW"/>
</dbReference>
<evidence type="ECO:0000256" key="3">
    <source>
        <dbReference type="ARBA" id="ARBA00023002"/>
    </source>
</evidence>
<dbReference type="PROSITE" id="PS00079">
    <property type="entry name" value="MULTICOPPER_OXIDASE1"/>
    <property type="match status" value="1"/>
</dbReference>
<comment type="similarity">
    <text evidence="1">Belongs to the multicopper oxidase family.</text>
</comment>
<feature type="non-terminal residue" evidence="9">
    <location>
        <position position="631"/>
    </location>
</feature>
<sequence>KIPRLYNPSIHTEMQLLFVTLLLLLRASIAVNGFQQVRHDSGFVPSHVLRVTQESIPVACTSRLSAVVNGSTPGPTIFLKEGQTSWVRVYNDMKLDNLTIHWHGLGQSVSPFSDGTPMASQWPIKADHYFDYELHPRIGEAGTYFYHSHVGFQAVSVAGALIVEKAEGKSPYADAYDDERILLFSELFNQTDDAIEEGLTSTDFVWTGEAGAVLLNGKGYRALDGFQTGTDKPYGKPDSSVGTTCGPEVISVKPGKTYRLRVIGGVALSPLVVAFEDHENLTVIAADSRYTQPASTDLIEIGSGQRYDVLLQTMSEEELKASGKSQFWIQMETRYRRQNNTFYALLSYNSDSSVPDSPPTKKPISIPWSQQGWLEQTMEPLELNDFPSSSEVTRQVVIRSVQLITDHENWTVNNKTWTEDNQHRGDEPFNETEAVAGSPYLVNIYKNRQKAMPNYETALANGGRDPDFNVYPAKVGEVIDIILINEPNGIAGGLDTHPWHIHGGHVWDLGSGTGDYNATANEERLDGYSPILRDTSFLYKYTTGDDTGDGLEYTPQGWRAWRLRVEDAGVWMLHCHILQHMIMGMQVVWVMGNVSEVTRGVRPDLVSGYLSYGGDAYGNSSYDPLVSHYYD</sequence>
<dbReference type="SUPFAM" id="SSF49503">
    <property type="entry name" value="Cupredoxins"/>
    <property type="match status" value="3"/>
</dbReference>
<organism evidence="9 10">
    <name type="scientific">Penicillium atrosanguineum</name>
    <dbReference type="NCBI Taxonomy" id="1132637"/>
    <lineage>
        <taxon>Eukaryota</taxon>
        <taxon>Fungi</taxon>
        <taxon>Dikarya</taxon>
        <taxon>Ascomycota</taxon>
        <taxon>Pezizomycotina</taxon>
        <taxon>Eurotiomycetes</taxon>
        <taxon>Eurotiomycetidae</taxon>
        <taxon>Eurotiales</taxon>
        <taxon>Aspergillaceae</taxon>
        <taxon>Penicillium</taxon>
    </lineage>
</organism>